<dbReference type="GO" id="GO:0004129">
    <property type="term" value="F:cytochrome-c oxidase activity"/>
    <property type="evidence" value="ECO:0007669"/>
    <property type="project" value="InterPro"/>
</dbReference>
<dbReference type="PANTHER" id="PTHR42838">
    <property type="entry name" value="CYTOCHROME C OXIDASE SUBUNIT II"/>
    <property type="match status" value="1"/>
</dbReference>
<dbReference type="PANTHER" id="PTHR42838:SF2">
    <property type="entry name" value="NITROUS-OXIDE REDUCTASE"/>
    <property type="match status" value="1"/>
</dbReference>
<gene>
    <name evidence="6" type="ORF">S2091_4475</name>
</gene>
<sequence>MLIGSFASLAALLLGGKLNAQELAAAKLQKKERVIKITAKKFSYSPNQITIKEGEHVVLELTSLDFMHGFNIPDLTIRADLLPGQSTKIHLGALKEGKYEFLCDNFCGNGHEEMNGTLIVTT</sequence>
<comment type="subcellular location">
    <subcellularLocation>
        <location evidence="1">Periplasm</location>
    </subcellularLocation>
</comment>
<evidence type="ECO:0000259" key="5">
    <source>
        <dbReference type="PROSITE" id="PS50857"/>
    </source>
</evidence>
<dbReference type="Pfam" id="PF13473">
    <property type="entry name" value="Cupredoxin_1"/>
    <property type="match status" value="1"/>
</dbReference>
<keyword evidence="4" id="KW-0732">Signal</keyword>
<organism evidence="6 7">
    <name type="scientific">Solimicrobium silvestre</name>
    <dbReference type="NCBI Taxonomy" id="2099400"/>
    <lineage>
        <taxon>Bacteria</taxon>
        <taxon>Pseudomonadati</taxon>
        <taxon>Pseudomonadota</taxon>
        <taxon>Betaproteobacteria</taxon>
        <taxon>Burkholderiales</taxon>
        <taxon>Oxalobacteraceae</taxon>
        <taxon>Solimicrobium</taxon>
    </lineage>
</organism>
<feature type="chain" id="PRO_5015517237" evidence="4">
    <location>
        <begin position="21"/>
        <end position="122"/>
    </location>
</feature>
<keyword evidence="2" id="KW-0479">Metal-binding</keyword>
<accession>A0A2S9GSW0</accession>
<dbReference type="GO" id="GO:0042597">
    <property type="term" value="C:periplasmic space"/>
    <property type="evidence" value="ECO:0007669"/>
    <property type="project" value="UniProtKB-SubCell"/>
</dbReference>
<comment type="caution">
    <text evidence="6">The sequence shown here is derived from an EMBL/GenBank/DDBJ whole genome shotgun (WGS) entry which is preliminary data.</text>
</comment>
<evidence type="ECO:0000256" key="2">
    <source>
        <dbReference type="ARBA" id="ARBA00022723"/>
    </source>
</evidence>
<keyword evidence="7" id="KW-1185">Reference proteome</keyword>
<feature type="domain" description="Cytochrome oxidase subunit II copper A binding" evidence="5">
    <location>
        <begin position="30"/>
        <end position="122"/>
    </location>
</feature>
<dbReference type="InterPro" id="IPR051403">
    <property type="entry name" value="NosZ/Cyto_c_oxidase_sub2"/>
</dbReference>
<protein>
    <submittedName>
        <fullName evidence="6">Cytochrome C oxidase subunit II, periplasmic domain</fullName>
    </submittedName>
</protein>
<dbReference type="AlphaFoldDB" id="A0A2S9GSW0"/>
<evidence type="ECO:0000313" key="7">
    <source>
        <dbReference type="Proteomes" id="UP000237839"/>
    </source>
</evidence>
<name>A0A2S9GSW0_9BURK</name>
<dbReference type="InterPro" id="IPR028096">
    <property type="entry name" value="EfeO_Cupredoxin"/>
</dbReference>
<reference evidence="6 7" key="1">
    <citation type="submission" date="2018-02" db="EMBL/GenBank/DDBJ databases">
        <title>Solimicrobium silvestre gen. nov., sp. nov., isolated from alpine forest soil.</title>
        <authorList>
            <person name="Margesin R."/>
            <person name="Albuquerque L."/>
            <person name="Zhang D.-C."/>
            <person name="Froufe H.J.C."/>
            <person name="Severino R."/>
            <person name="Roxo I."/>
            <person name="Egas C."/>
            <person name="Da Costa M.S."/>
        </authorList>
    </citation>
    <scope>NUCLEOTIDE SEQUENCE [LARGE SCALE GENOMIC DNA]</scope>
    <source>
        <strain evidence="6 7">S20-91</strain>
    </source>
</reference>
<proteinExistence type="predicted"/>
<dbReference type="EMBL" id="PUGF01000035">
    <property type="protein sequence ID" value="PRC90812.1"/>
    <property type="molecule type" value="Genomic_DNA"/>
</dbReference>
<evidence type="ECO:0000256" key="1">
    <source>
        <dbReference type="ARBA" id="ARBA00004418"/>
    </source>
</evidence>
<dbReference type="GO" id="GO:0005507">
    <property type="term" value="F:copper ion binding"/>
    <property type="evidence" value="ECO:0007669"/>
    <property type="project" value="InterPro"/>
</dbReference>
<dbReference type="GO" id="GO:0016020">
    <property type="term" value="C:membrane"/>
    <property type="evidence" value="ECO:0007669"/>
    <property type="project" value="InterPro"/>
</dbReference>
<dbReference type="PROSITE" id="PS50857">
    <property type="entry name" value="COX2_CUA"/>
    <property type="match status" value="1"/>
</dbReference>
<dbReference type="Proteomes" id="UP000237839">
    <property type="component" value="Unassembled WGS sequence"/>
</dbReference>
<keyword evidence="3" id="KW-0186">Copper</keyword>
<dbReference type="InterPro" id="IPR002429">
    <property type="entry name" value="CcO_II-like_C"/>
</dbReference>
<evidence type="ECO:0000313" key="6">
    <source>
        <dbReference type="EMBL" id="PRC90812.1"/>
    </source>
</evidence>
<feature type="signal peptide" evidence="4">
    <location>
        <begin position="1"/>
        <end position="20"/>
    </location>
</feature>
<dbReference type="Gene3D" id="2.60.40.420">
    <property type="entry name" value="Cupredoxins - blue copper proteins"/>
    <property type="match status" value="1"/>
</dbReference>
<evidence type="ECO:0000256" key="4">
    <source>
        <dbReference type="SAM" id="SignalP"/>
    </source>
</evidence>
<evidence type="ECO:0000256" key="3">
    <source>
        <dbReference type="ARBA" id="ARBA00023008"/>
    </source>
</evidence>
<dbReference type="SUPFAM" id="SSF49503">
    <property type="entry name" value="Cupredoxins"/>
    <property type="match status" value="1"/>
</dbReference>
<dbReference type="InterPro" id="IPR008972">
    <property type="entry name" value="Cupredoxin"/>
</dbReference>